<name>A0AAU6W1C6_9CAUD</name>
<proteinExistence type="predicted"/>
<evidence type="ECO:0000313" key="1">
    <source>
        <dbReference type="EMBL" id="XAI70143.1"/>
    </source>
</evidence>
<gene>
    <name evidence="1" type="ORF">Nican01_00130</name>
</gene>
<protein>
    <submittedName>
        <fullName evidence="1">Uncharacterized protein</fullName>
    </submittedName>
</protein>
<reference evidence="1" key="1">
    <citation type="journal article" date="2024" name="J. Gen. Virol.">
        <title>Novel phages of Pseudomonas syringae unveil numerous potential auxiliary metabolic genes.</title>
        <authorList>
            <person name="Feltin C."/>
            <person name="Garneau J.R."/>
            <person name="Morris C.E."/>
            <person name="Berard A."/>
            <person name="Torres-Barcelo C."/>
        </authorList>
    </citation>
    <scope>NUCLEOTIDE SEQUENCE</scope>
</reference>
<dbReference type="EMBL" id="PP179318">
    <property type="protein sequence ID" value="XAI70143.1"/>
    <property type="molecule type" value="Genomic_DNA"/>
</dbReference>
<organism evidence="1">
    <name type="scientific">Pseudomonas phage Nican01</name>
    <dbReference type="NCBI Taxonomy" id="3138540"/>
    <lineage>
        <taxon>Viruses</taxon>
        <taxon>Duplodnaviria</taxon>
        <taxon>Heunggongvirae</taxon>
        <taxon>Uroviricota</taxon>
        <taxon>Caudoviricetes</taxon>
        <taxon>Nickievirus</taxon>
    </lineage>
</organism>
<sequence>MSHKRKKSKQPKFQGTKITGVVVDELSTTQAGLWADPEPKHTKPAEEPIEELVYAQGGILAKNPMGLFGDSRTAQNFDGIHTGLAGLSRSLGKVSDSFQQIGRALRNVGPITVMVDSEAPISQETIDRILKPQQKQEPLVPTTLAKAVNPKLNNLCQEVELPPKALSVEEHREFIRDMMKIDARAIKNMYYQKPALIGENPGEKESFIPNVRIQVEGRKPHIQQFVDIVKEVEGRKETDQPGGNRIYADD</sequence>
<accession>A0AAU6W1C6</accession>